<sequence>MISYFKQTDDMQRHLLSLFLLAVALTSIVSCSSDKSGIAIPKDATFALHVNIKSLTSKVSWQEIQQNEWFKEAYANETDSFARKTLQDPANSGIDVQGDLGVFIKKQGQGGYMAAEGGIKDASAFETFATSANKGGKVAKSGEVSVLNTGRNSLVAWTKTRFVFISDVPMPSLSNRFNSSSDISEPFSFSTDSLQRFAVELFDLPSKNNLMSDDRFASIMKEPGDIHYWVNAEQYYNSLGGMLSLLKLNVLFEGNVYGAALNFDNGKITLKSKAFLNKELKGLMEKYAGNKVSADMINRIPSKNVSAVFAFKYQPQGLLELLKLMGVDGMVNGFLGSEGYSTTEFAKATKGDVLLAVSDFEIKHETTIPNPDGGAPLVIKNDMPHANILFATSVNEKPSFDKLFAILQKKAQQIPEISSNVHFQLNNDWFAASNSPEQVNAFLSGGNNNFPFASRISGKAFGGYIDMQKIMTSGASAVTDSSAKAALDVSLGMWQDMIMTSGGQKDDAFVGEMEINLVDKNTNSLKQLNKYLDSMAKILHPKRPYDSQVRYTDPAAASLVALQPVFHP</sequence>
<proteinExistence type="predicted"/>
<evidence type="ECO:0008006" key="3">
    <source>
        <dbReference type="Google" id="ProtNLM"/>
    </source>
</evidence>
<evidence type="ECO:0000313" key="1">
    <source>
        <dbReference type="EMBL" id="OQP51073.1"/>
    </source>
</evidence>
<comment type="caution">
    <text evidence="1">The sequence shown here is derived from an EMBL/GenBank/DDBJ whole genome shotgun (WGS) entry which is preliminary data.</text>
</comment>
<dbReference type="AlphaFoldDB" id="A0A1V9EY47"/>
<dbReference type="PROSITE" id="PS51257">
    <property type="entry name" value="PROKAR_LIPOPROTEIN"/>
    <property type="match status" value="1"/>
</dbReference>
<dbReference type="Proteomes" id="UP000192610">
    <property type="component" value="Unassembled WGS sequence"/>
</dbReference>
<keyword evidence="2" id="KW-1185">Reference proteome</keyword>
<dbReference type="EMBL" id="LVXG01000012">
    <property type="protein sequence ID" value="OQP51073.1"/>
    <property type="molecule type" value="Genomic_DNA"/>
</dbReference>
<evidence type="ECO:0000313" key="2">
    <source>
        <dbReference type="Proteomes" id="UP000192610"/>
    </source>
</evidence>
<organism evidence="1 2">
    <name type="scientific">Niastella yeongjuensis</name>
    <dbReference type="NCBI Taxonomy" id="354355"/>
    <lineage>
        <taxon>Bacteria</taxon>
        <taxon>Pseudomonadati</taxon>
        <taxon>Bacteroidota</taxon>
        <taxon>Chitinophagia</taxon>
        <taxon>Chitinophagales</taxon>
        <taxon>Chitinophagaceae</taxon>
        <taxon>Niastella</taxon>
    </lineage>
</organism>
<gene>
    <name evidence="1" type="ORF">A4H97_04465</name>
</gene>
<name>A0A1V9EY47_9BACT</name>
<dbReference type="Pfam" id="PF16120">
    <property type="entry name" value="DUF4836"/>
    <property type="match status" value="1"/>
</dbReference>
<protein>
    <recommendedName>
        <fullName evidence="3">DUF4836 domain-containing protein</fullName>
    </recommendedName>
</protein>
<dbReference type="InterPro" id="IPR032276">
    <property type="entry name" value="DUF4836"/>
</dbReference>
<dbReference type="STRING" id="354355.SAMN05660816_00041"/>
<reference evidence="2" key="1">
    <citation type="submission" date="2016-04" db="EMBL/GenBank/DDBJ databases">
        <authorList>
            <person name="Chen L."/>
            <person name="Zhuang W."/>
            <person name="Wang G."/>
        </authorList>
    </citation>
    <scope>NUCLEOTIDE SEQUENCE [LARGE SCALE GENOMIC DNA]</scope>
    <source>
        <strain evidence="2">17621</strain>
    </source>
</reference>
<accession>A0A1V9EY47</accession>